<evidence type="ECO:0000256" key="1">
    <source>
        <dbReference type="SAM" id="Phobius"/>
    </source>
</evidence>
<dbReference type="EMBL" id="JAKJXP020000037">
    <property type="protein sequence ID" value="KAK7752562.1"/>
    <property type="molecule type" value="Genomic_DNA"/>
</dbReference>
<keyword evidence="1" id="KW-0812">Transmembrane</keyword>
<dbReference type="InterPro" id="IPR006740">
    <property type="entry name" value="DUF604"/>
</dbReference>
<sequence>MLSKIPRTFVTASIGLLLLFVCTTYYLYNDGPAYHAPKKTPSPAKVEENWKQLDQTGGFEDGEDYDVPTTTAPVPVPSLMNDEFYTPAVPENAPGGDLGDVRGQLTASPLETDCPKEVDFLLRVGLDLGLTERVRYTRNCIKPRFSSNVDRNEVVNVTDSIFKPPVELDLLDCSELQLPRCSPIKLTVPRPYAKETFSNLIFGIATDYYRLNDSIPMFSHWLAGTEAKLIAAVTNIPDMYPEEMVFLRDKMKEAGINGHIVKPLEEGFVTSESHFGVLKDMVKYSNPDTRWFGMLDDDTFFPDLKPLSDALESLDHTTDAYVGTLSEDFSSVRNWGYMAFGGAGAYLSAPLARKLADHVFECIEEASTKEGDVIIRDCVYRRSKAKLTILPGLHQQDFQGDASGFFEAGFRPLNLHHWKSWFEAPVIAIAKAASFCGDCFLQRWRFGNDTVLSNGYSIAAYRDGHESVDLTTIEGTWDKTGEDFDFSIGPLRTPYSKEEKKTFKLLEAEITPEGNLRQLYVWKGNTSAGEIDEVVEMDWEKYGWVG</sequence>
<comment type="caution">
    <text evidence="2">The sequence shown here is derived from an EMBL/GenBank/DDBJ whole genome shotgun (WGS) entry which is preliminary data.</text>
</comment>
<feature type="transmembrane region" description="Helical" evidence="1">
    <location>
        <begin position="9"/>
        <end position="28"/>
    </location>
</feature>
<keyword evidence="3" id="KW-1185">Reference proteome</keyword>
<proteinExistence type="predicted"/>
<dbReference type="AlphaFoldDB" id="A0AAN9UT05"/>
<evidence type="ECO:0000313" key="2">
    <source>
        <dbReference type="EMBL" id="KAK7752562.1"/>
    </source>
</evidence>
<keyword evidence="1" id="KW-0472">Membrane</keyword>
<dbReference type="Pfam" id="PF04646">
    <property type="entry name" value="DUF604"/>
    <property type="match status" value="1"/>
</dbReference>
<protein>
    <recommendedName>
        <fullName evidence="4">Glycosyltransferase family 31 protein</fullName>
    </recommendedName>
</protein>
<name>A0AAN9UT05_9PEZI</name>
<gene>
    <name evidence="2" type="ORF">SLS62_005530</name>
</gene>
<dbReference type="Proteomes" id="UP001320420">
    <property type="component" value="Unassembled WGS sequence"/>
</dbReference>
<dbReference type="Gene3D" id="3.90.550.50">
    <property type="match status" value="1"/>
</dbReference>
<accession>A0AAN9UT05</accession>
<organism evidence="2 3">
    <name type="scientific">Diatrype stigma</name>
    <dbReference type="NCBI Taxonomy" id="117547"/>
    <lineage>
        <taxon>Eukaryota</taxon>
        <taxon>Fungi</taxon>
        <taxon>Dikarya</taxon>
        <taxon>Ascomycota</taxon>
        <taxon>Pezizomycotina</taxon>
        <taxon>Sordariomycetes</taxon>
        <taxon>Xylariomycetidae</taxon>
        <taxon>Xylariales</taxon>
        <taxon>Diatrypaceae</taxon>
        <taxon>Diatrype</taxon>
    </lineage>
</organism>
<keyword evidence="1" id="KW-1133">Transmembrane helix</keyword>
<evidence type="ECO:0000313" key="3">
    <source>
        <dbReference type="Proteomes" id="UP001320420"/>
    </source>
</evidence>
<reference evidence="2 3" key="1">
    <citation type="submission" date="2024-02" db="EMBL/GenBank/DDBJ databases">
        <title>De novo assembly and annotation of 12 fungi associated with fruit tree decline syndrome in Ontario, Canada.</title>
        <authorList>
            <person name="Sulman M."/>
            <person name="Ellouze W."/>
            <person name="Ilyukhin E."/>
        </authorList>
    </citation>
    <scope>NUCLEOTIDE SEQUENCE [LARGE SCALE GENOMIC DNA]</scope>
    <source>
        <strain evidence="2 3">M11/M66-122</strain>
    </source>
</reference>
<evidence type="ECO:0008006" key="4">
    <source>
        <dbReference type="Google" id="ProtNLM"/>
    </source>
</evidence>
<dbReference type="PANTHER" id="PTHR10811">
    <property type="entry name" value="FRINGE-RELATED"/>
    <property type="match status" value="1"/>
</dbReference>